<dbReference type="CDD" id="cd07153">
    <property type="entry name" value="Fur_like"/>
    <property type="match status" value="1"/>
</dbReference>
<feature type="region of interest" description="Disordered" evidence="12">
    <location>
        <begin position="1"/>
        <end position="20"/>
    </location>
</feature>
<dbReference type="Gene3D" id="1.10.10.10">
    <property type="entry name" value="Winged helix-like DNA-binding domain superfamily/Winged helix DNA-binding domain"/>
    <property type="match status" value="1"/>
</dbReference>
<evidence type="ECO:0000256" key="11">
    <source>
        <dbReference type="PIRSR" id="PIRSR602481-1"/>
    </source>
</evidence>
<dbReference type="PANTHER" id="PTHR33202:SF18">
    <property type="entry name" value="TRANSCRIPTIONAL REGULATOR FURA"/>
    <property type="match status" value="1"/>
</dbReference>
<comment type="similarity">
    <text evidence="2">Belongs to the Fur family.</text>
</comment>
<keyword evidence="6 11" id="KW-0862">Zinc</keyword>
<dbReference type="AlphaFoldDB" id="A0A2N3XSV4"/>
<dbReference type="EMBL" id="PJNB01000001">
    <property type="protein sequence ID" value="PKW13753.1"/>
    <property type="molecule type" value="Genomic_DNA"/>
</dbReference>
<keyword evidence="7" id="KW-0408">Iron</keyword>
<dbReference type="GO" id="GO:0045892">
    <property type="term" value="P:negative regulation of DNA-templated transcription"/>
    <property type="evidence" value="ECO:0007669"/>
    <property type="project" value="TreeGrafter"/>
</dbReference>
<dbReference type="RefSeq" id="WP_010307742.1">
    <property type="nucleotide sequence ID" value="NZ_CP061007.1"/>
</dbReference>
<evidence type="ECO:0000256" key="1">
    <source>
        <dbReference type="ARBA" id="ARBA00004496"/>
    </source>
</evidence>
<keyword evidence="10" id="KW-0804">Transcription</keyword>
<dbReference type="Proteomes" id="UP000233786">
    <property type="component" value="Unassembled WGS sequence"/>
</dbReference>
<sequence length="177" mass="19254">MTHSATNGDHATSADDPRKRLRAAGLRVTKPRLAVLQWLAGHPHATADQVATAVRRQLGSVSTQAVYDVLNACRNAGLLRRIEPAGHSARFETRTADNHHHLVCRRCGRTEDVDCVHGAAPCLTPSSTSGYDVDEAEVVFWGYCPNCRSLATELPQPVPQESSAEQPASITRRYSGF</sequence>
<dbReference type="GO" id="GO:0005737">
    <property type="term" value="C:cytoplasm"/>
    <property type="evidence" value="ECO:0007669"/>
    <property type="project" value="UniProtKB-SubCell"/>
</dbReference>
<comment type="subcellular location">
    <subcellularLocation>
        <location evidence="1">Cytoplasm</location>
    </subcellularLocation>
</comment>
<keyword evidence="3" id="KW-0963">Cytoplasm</keyword>
<evidence type="ECO:0000256" key="2">
    <source>
        <dbReference type="ARBA" id="ARBA00007957"/>
    </source>
</evidence>
<dbReference type="InterPro" id="IPR043135">
    <property type="entry name" value="Fur_C"/>
</dbReference>
<evidence type="ECO:0000256" key="6">
    <source>
        <dbReference type="ARBA" id="ARBA00022833"/>
    </source>
</evidence>
<evidence type="ECO:0000313" key="13">
    <source>
        <dbReference type="EMBL" id="PKW13753.1"/>
    </source>
</evidence>
<evidence type="ECO:0000256" key="12">
    <source>
        <dbReference type="SAM" id="MobiDB-lite"/>
    </source>
</evidence>
<protein>
    <submittedName>
        <fullName evidence="13">Fur family ferric uptake transcriptional regulator</fullName>
    </submittedName>
</protein>
<dbReference type="SUPFAM" id="SSF46785">
    <property type="entry name" value="Winged helix' DNA-binding domain"/>
    <property type="match status" value="1"/>
</dbReference>
<dbReference type="OrthoDB" id="5242893at2"/>
<reference evidence="13" key="1">
    <citation type="submission" date="2017-12" db="EMBL/GenBank/DDBJ databases">
        <title>Sequencing the genomes of 1000 Actinobacteria strains.</title>
        <authorList>
            <person name="Klenk H.-P."/>
        </authorList>
    </citation>
    <scope>NUCLEOTIDE SEQUENCE [LARGE SCALE GENOMIC DNA]</scope>
    <source>
        <strain evidence="13">DSM 44228</strain>
    </source>
</reference>
<feature type="binding site" evidence="11">
    <location>
        <position position="147"/>
    </location>
    <ligand>
        <name>Zn(2+)</name>
        <dbReference type="ChEBI" id="CHEBI:29105"/>
    </ligand>
</feature>
<evidence type="ECO:0000256" key="10">
    <source>
        <dbReference type="ARBA" id="ARBA00023163"/>
    </source>
</evidence>
<evidence type="ECO:0000256" key="4">
    <source>
        <dbReference type="ARBA" id="ARBA00022491"/>
    </source>
</evidence>
<evidence type="ECO:0000256" key="9">
    <source>
        <dbReference type="ARBA" id="ARBA00023125"/>
    </source>
</evidence>
<feature type="region of interest" description="Disordered" evidence="12">
    <location>
        <begin position="157"/>
        <end position="177"/>
    </location>
</feature>
<feature type="compositionally biased region" description="Polar residues" evidence="12">
    <location>
        <begin position="1"/>
        <end position="10"/>
    </location>
</feature>
<evidence type="ECO:0000256" key="3">
    <source>
        <dbReference type="ARBA" id="ARBA00022490"/>
    </source>
</evidence>
<feature type="binding site" evidence="11">
    <location>
        <position position="104"/>
    </location>
    <ligand>
        <name>Zn(2+)</name>
        <dbReference type="ChEBI" id="CHEBI:29105"/>
    </ligand>
</feature>
<keyword evidence="5 11" id="KW-0479">Metal-binding</keyword>
<name>A0A2N3XSV4_SACSN</name>
<comment type="caution">
    <text evidence="13">The sequence shown here is derived from an EMBL/GenBank/DDBJ whole genome shotgun (WGS) entry which is preliminary data.</text>
</comment>
<dbReference type="GO" id="GO:0003700">
    <property type="term" value="F:DNA-binding transcription factor activity"/>
    <property type="evidence" value="ECO:0007669"/>
    <property type="project" value="InterPro"/>
</dbReference>
<dbReference type="GO" id="GO:1900376">
    <property type="term" value="P:regulation of secondary metabolite biosynthetic process"/>
    <property type="evidence" value="ECO:0007669"/>
    <property type="project" value="TreeGrafter"/>
</dbReference>
<evidence type="ECO:0000256" key="7">
    <source>
        <dbReference type="ARBA" id="ARBA00023004"/>
    </source>
</evidence>
<dbReference type="GO" id="GO:0008270">
    <property type="term" value="F:zinc ion binding"/>
    <property type="evidence" value="ECO:0007669"/>
    <property type="project" value="TreeGrafter"/>
</dbReference>
<evidence type="ECO:0000313" key="14">
    <source>
        <dbReference type="Proteomes" id="UP000233786"/>
    </source>
</evidence>
<accession>A0A2N3XSV4</accession>
<keyword evidence="9" id="KW-0238">DNA-binding</keyword>
<dbReference type="PANTHER" id="PTHR33202">
    <property type="entry name" value="ZINC UPTAKE REGULATION PROTEIN"/>
    <property type="match status" value="1"/>
</dbReference>
<keyword evidence="8" id="KW-0805">Transcription regulation</keyword>
<dbReference type="InterPro" id="IPR002481">
    <property type="entry name" value="FUR"/>
</dbReference>
<dbReference type="InterPro" id="IPR036388">
    <property type="entry name" value="WH-like_DNA-bd_sf"/>
</dbReference>
<feature type="compositionally biased region" description="Polar residues" evidence="12">
    <location>
        <begin position="159"/>
        <end position="169"/>
    </location>
</feature>
<evidence type="ECO:0000256" key="8">
    <source>
        <dbReference type="ARBA" id="ARBA00023015"/>
    </source>
</evidence>
<gene>
    <name evidence="13" type="ORF">A8926_1308</name>
</gene>
<dbReference type="InterPro" id="IPR036390">
    <property type="entry name" value="WH_DNA-bd_sf"/>
</dbReference>
<comment type="cofactor">
    <cofactor evidence="11">
        <name>Zn(2+)</name>
        <dbReference type="ChEBI" id="CHEBI:29105"/>
    </cofactor>
    <text evidence="11">Binds 1 zinc ion per subunit.</text>
</comment>
<feature type="binding site" evidence="11">
    <location>
        <position position="107"/>
    </location>
    <ligand>
        <name>Zn(2+)</name>
        <dbReference type="ChEBI" id="CHEBI:29105"/>
    </ligand>
</feature>
<keyword evidence="14" id="KW-1185">Reference proteome</keyword>
<dbReference type="GO" id="GO:0000976">
    <property type="term" value="F:transcription cis-regulatory region binding"/>
    <property type="evidence" value="ECO:0007669"/>
    <property type="project" value="TreeGrafter"/>
</dbReference>
<dbReference type="STRING" id="994479.GCA_000194155_04026"/>
<proteinExistence type="inferred from homology"/>
<feature type="binding site" evidence="11">
    <location>
        <position position="144"/>
    </location>
    <ligand>
        <name>Zn(2+)</name>
        <dbReference type="ChEBI" id="CHEBI:29105"/>
    </ligand>
</feature>
<dbReference type="Pfam" id="PF01475">
    <property type="entry name" value="FUR"/>
    <property type="match status" value="1"/>
</dbReference>
<evidence type="ECO:0000256" key="5">
    <source>
        <dbReference type="ARBA" id="ARBA00022723"/>
    </source>
</evidence>
<dbReference type="Gene3D" id="3.30.1490.190">
    <property type="match status" value="1"/>
</dbReference>
<keyword evidence="4" id="KW-0678">Repressor</keyword>
<organism evidence="13 14">
    <name type="scientific">Saccharopolyspora spinosa</name>
    <dbReference type="NCBI Taxonomy" id="60894"/>
    <lineage>
        <taxon>Bacteria</taxon>
        <taxon>Bacillati</taxon>
        <taxon>Actinomycetota</taxon>
        <taxon>Actinomycetes</taxon>
        <taxon>Pseudonocardiales</taxon>
        <taxon>Pseudonocardiaceae</taxon>
        <taxon>Saccharopolyspora</taxon>
    </lineage>
</organism>